<evidence type="ECO:0000313" key="2">
    <source>
        <dbReference type="Proteomes" id="UP000004738"/>
    </source>
</evidence>
<reference evidence="1 2" key="1">
    <citation type="journal article" date="2012" name="J. Bacteriol.">
        <title>Draft Genome Sequence of Bacillus isronensis Strain B3W22, Isolated from the Upper Atmosphere.</title>
        <authorList>
            <person name="Shivaji S."/>
            <person name="Ara S."/>
            <person name="Singh S.K."/>
            <person name="Bandi S."/>
            <person name="Singh A."/>
            <person name="Pinnaka A.K."/>
        </authorList>
    </citation>
    <scope>NUCLEOTIDE SEQUENCE [LARGE SCALE GENOMIC DNA]</scope>
    <source>
        <strain evidence="1 2">B3W22</strain>
    </source>
</reference>
<organism evidence="1 2">
    <name type="scientific">Solibacillus isronensis B3W22</name>
    <dbReference type="NCBI Taxonomy" id="1224748"/>
    <lineage>
        <taxon>Bacteria</taxon>
        <taxon>Bacillati</taxon>
        <taxon>Bacillota</taxon>
        <taxon>Bacilli</taxon>
        <taxon>Bacillales</taxon>
        <taxon>Caryophanaceae</taxon>
        <taxon>Solibacillus</taxon>
    </lineage>
</organism>
<name>K1KL18_9BACL</name>
<comment type="caution">
    <text evidence="1">The sequence shown here is derived from an EMBL/GenBank/DDBJ whole genome shotgun (WGS) entry which is preliminary data.</text>
</comment>
<accession>K1KL18</accession>
<dbReference type="Proteomes" id="UP000004738">
    <property type="component" value="Unassembled WGS sequence"/>
</dbReference>
<sequence length="161" mass="18263">MRSLYLTLKTTPFRLFLQSLLTERVDFSDRALILVVPKRFLQRISILSVYTAQNNKYFIAVHQVIFSGKLKQGLIMCQSLCLRIIDLASAKSRPDSKKSVTSIEGFSFSNSGCYIHQFLRKSVSHYSSVLLPEIMNPSATRYTRSLQKLLPPVVLSTTINA</sequence>
<proteinExistence type="predicted"/>
<gene>
    <name evidence="1" type="ORF">B857_02467</name>
</gene>
<dbReference type="AlphaFoldDB" id="K1KL18"/>
<dbReference type="EMBL" id="AMCK01000012">
    <property type="protein sequence ID" value="EKB44840.1"/>
    <property type="molecule type" value="Genomic_DNA"/>
</dbReference>
<keyword evidence="2" id="KW-1185">Reference proteome</keyword>
<evidence type="ECO:0000313" key="1">
    <source>
        <dbReference type="EMBL" id="EKB44840.1"/>
    </source>
</evidence>
<protein>
    <submittedName>
        <fullName evidence="1">Uncharacterized protein</fullName>
    </submittedName>
</protein>